<evidence type="ECO:0000313" key="2">
    <source>
        <dbReference type="Proteomes" id="UP001501563"/>
    </source>
</evidence>
<evidence type="ECO:0000313" key="1">
    <source>
        <dbReference type="EMBL" id="GAA3907897.1"/>
    </source>
</evidence>
<protein>
    <submittedName>
        <fullName evidence="1">Uncharacterized protein</fullName>
    </submittedName>
</protein>
<reference evidence="2" key="1">
    <citation type="journal article" date="2019" name="Int. J. Syst. Evol. Microbiol.">
        <title>The Global Catalogue of Microorganisms (GCM) 10K type strain sequencing project: providing services to taxonomists for standard genome sequencing and annotation.</title>
        <authorList>
            <consortium name="The Broad Institute Genomics Platform"/>
            <consortium name="The Broad Institute Genome Sequencing Center for Infectious Disease"/>
            <person name="Wu L."/>
            <person name="Ma J."/>
        </authorList>
    </citation>
    <scope>NUCLEOTIDE SEQUENCE [LARGE SCALE GENOMIC DNA]</scope>
    <source>
        <strain evidence="2">JCM 16578</strain>
    </source>
</reference>
<keyword evidence="2" id="KW-1185">Reference proteome</keyword>
<dbReference type="RefSeq" id="WP_345554614.1">
    <property type="nucleotide sequence ID" value="NZ_BAAAZA010000072.1"/>
</dbReference>
<dbReference type="Proteomes" id="UP001501563">
    <property type="component" value="Unassembled WGS sequence"/>
</dbReference>
<sequence length="80" mass="8686">MARHRVVVYPPTKAGGCRLRVDGCILGTAYSLHDLSVFLCHAGIMGLTEVDLAAEDPIKYVSELIEWRGGSPGTWETVKA</sequence>
<name>A0ABP7LWU3_9ACTN</name>
<organism evidence="1 2">
    <name type="scientific">Streptomyces lannensis</name>
    <dbReference type="NCBI Taxonomy" id="766498"/>
    <lineage>
        <taxon>Bacteria</taxon>
        <taxon>Bacillati</taxon>
        <taxon>Actinomycetota</taxon>
        <taxon>Actinomycetes</taxon>
        <taxon>Kitasatosporales</taxon>
        <taxon>Streptomycetaceae</taxon>
        <taxon>Streptomyces</taxon>
    </lineage>
</organism>
<accession>A0ABP7LWU3</accession>
<comment type="caution">
    <text evidence="1">The sequence shown here is derived from an EMBL/GenBank/DDBJ whole genome shotgun (WGS) entry which is preliminary data.</text>
</comment>
<proteinExistence type="predicted"/>
<dbReference type="EMBL" id="BAAAZA010000072">
    <property type="protein sequence ID" value="GAA3907897.1"/>
    <property type="molecule type" value="Genomic_DNA"/>
</dbReference>
<gene>
    <name evidence="1" type="ORF">GCM10022207_91810</name>
</gene>